<name>A0AA39W159_ACESA</name>
<keyword evidence="2" id="KW-1185">Reference proteome</keyword>
<dbReference type="AlphaFoldDB" id="A0AA39W159"/>
<dbReference type="EMBL" id="JAUESC010000004">
    <property type="protein sequence ID" value="KAK0598316.1"/>
    <property type="molecule type" value="Genomic_DNA"/>
</dbReference>
<gene>
    <name evidence="1" type="ORF">LWI29_033634</name>
</gene>
<reference evidence="1" key="1">
    <citation type="journal article" date="2022" name="Plant J.">
        <title>Strategies of tolerance reflected in two North American maple genomes.</title>
        <authorList>
            <person name="McEvoy S.L."/>
            <person name="Sezen U.U."/>
            <person name="Trouern-Trend A."/>
            <person name="McMahon S.M."/>
            <person name="Schaberg P.G."/>
            <person name="Yang J."/>
            <person name="Wegrzyn J.L."/>
            <person name="Swenson N.G."/>
        </authorList>
    </citation>
    <scope>NUCLEOTIDE SEQUENCE</scope>
    <source>
        <strain evidence="1">NS2018</strain>
    </source>
</reference>
<protein>
    <submittedName>
        <fullName evidence="1">Uncharacterized protein</fullName>
    </submittedName>
</protein>
<reference evidence="1" key="2">
    <citation type="submission" date="2023-06" db="EMBL/GenBank/DDBJ databases">
        <authorList>
            <person name="Swenson N.G."/>
            <person name="Wegrzyn J.L."/>
            <person name="Mcevoy S.L."/>
        </authorList>
    </citation>
    <scope>NUCLEOTIDE SEQUENCE</scope>
    <source>
        <strain evidence="1">NS2018</strain>
        <tissue evidence="1">Leaf</tissue>
    </source>
</reference>
<evidence type="ECO:0000313" key="1">
    <source>
        <dbReference type="EMBL" id="KAK0598316.1"/>
    </source>
</evidence>
<evidence type="ECO:0000313" key="2">
    <source>
        <dbReference type="Proteomes" id="UP001168877"/>
    </source>
</evidence>
<sequence>MVSTAHSDTPSLLLTANWQPPPTLHLNSLWLLIAVRHRNLELSFLLFKVSHHFLSSELQIVDGILFLVAPSPSSTSDSIGYHTLRQRRYFP</sequence>
<comment type="caution">
    <text evidence="1">The sequence shown here is derived from an EMBL/GenBank/DDBJ whole genome shotgun (WGS) entry which is preliminary data.</text>
</comment>
<organism evidence="1 2">
    <name type="scientific">Acer saccharum</name>
    <name type="common">Sugar maple</name>
    <dbReference type="NCBI Taxonomy" id="4024"/>
    <lineage>
        <taxon>Eukaryota</taxon>
        <taxon>Viridiplantae</taxon>
        <taxon>Streptophyta</taxon>
        <taxon>Embryophyta</taxon>
        <taxon>Tracheophyta</taxon>
        <taxon>Spermatophyta</taxon>
        <taxon>Magnoliopsida</taxon>
        <taxon>eudicotyledons</taxon>
        <taxon>Gunneridae</taxon>
        <taxon>Pentapetalae</taxon>
        <taxon>rosids</taxon>
        <taxon>malvids</taxon>
        <taxon>Sapindales</taxon>
        <taxon>Sapindaceae</taxon>
        <taxon>Hippocastanoideae</taxon>
        <taxon>Acereae</taxon>
        <taxon>Acer</taxon>
    </lineage>
</organism>
<accession>A0AA39W159</accession>
<dbReference type="Proteomes" id="UP001168877">
    <property type="component" value="Unassembled WGS sequence"/>
</dbReference>
<proteinExistence type="predicted"/>